<dbReference type="AlphaFoldDB" id="A0A0K2U2J0"/>
<organism evidence="1">
    <name type="scientific">Lepeophtheirus salmonis</name>
    <name type="common">Salmon louse</name>
    <name type="synonym">Caligus salmonis</name>
    <dbReference type="NCBI Taxonomy" id="72036"/>
    <lineage>
        <taxon>Eukaryota</taxon>
        <taxon>Metazoa</taxon>
        <taxon>Ecdysozoa</taxon>
        <taxon>Arthropoda</taxon>
        <taxon>Crustacea</taxon>
        <taxon>Multicrustacea</taxon>
        <taxon>Hexanauplia</taxon>
        <taxon>Copepoda</taxon>
        <taxon>Siphonostomatoida</taxon>
        <taxon>Caligidae</taxon>
        <taxon>Lepeophtheirus</taxon>
    </lineage>
</organism>
<evidence type="ECO:0000313" key="1">
    <source>
        <dbReference type="EMBL" id="CDW32295.1"/>
    </source>
</evidence>
<protein>
    <submittedName>
        <fullName evidence="1">Uncharacterized protein</fullName>
    </submittedName>
</protein>
<sequence length="93" mass="11085">RRKKKKEKSSPSLFPSFVPSLKVRPLLLQVTRSRIISLVFNGVLYERTKVDEEQETESRIQETRRSSSLNFREKECFDFVFPLSRRLLSYTFP</sequence>
<accession>A0A0K2U2J0</accession>
<reference evidence="1" key="1">
    <citation type="submission" date="2014-05" db="EMBL/GenBank/DDBJ databases">
        <authorList>
            <person name="Chronopoulou M."/>
        </authorList>
    </citation>
    <scope>NUCLEOTIDE SEQUENCE</scope>
    <source>
        <tissue evidence="1">Whole organism</tissue>
    </source>
</reference>
<name>A0A0K2U2J0_LEPSM</name>
<dbReference type="EMBL" id="HACA01014934">
    <property type="protein sequence ID" value="CDW32295.1"/>
    <property type="molecule type" value="Transcribed_RNA"/>
</dbReference>
<proteinExistence type="predicted"/>
<feature type="non-terminal residue" evidence="1">
    <location>
        <position position="1"/>
    </location>
</feature>